<evidence type="ECO:0000256" key="1">
    <source>
        <dbReference type="SAM" id="Phobius"/>
    </source>
</evidence>
<sequence length="167" mass="20218">MPNRKKEMKRIRGQVVQSVTTVLFQVRGGDTRLFKGDENIGELLGNNIEREQQLLSSLETELDIKIPYDGESFLKDNSTINDLFYFFTKELMIREGIAIKQNKQNKKDNRSFWFYLFMSPLYLIRFLFLLIWWTIKYTFLAIWWVIKLPFRIIGWILDRKFFVIWWG</sequence>
<name>A0A6A8D6Q8_9BACI</name>
<organism evidence="2 3">
    <name type="scientific">Aquibacillus halophilus</name>
    <dbReference type="NCBI Taxonomy" id="930132"/>
    <lineage>
        <taxon>Bacteria</taxon>
        <taxon>Bacillati</taxon>
        <taxon>Bacillota</taxon>
        <taxon>Bacilli</taxon>
        <taxon>Bacillales</taxon>
        <taxon>Bacillaceae</taxon>
        <taxon>Aquibacillus</taxon>
    </lineage>
</organism>
<keyword evidence="1" id="KW-1133">Transmembrane helix</keyword>
<feature type="transmembrane region" description="Helical" evidence="1">
    <location>
        <begin position="141"/>
        <end position="157"/>
    </location>
</feature>
<evidence type="ECO:0000313" key="3">
    <source>
        <dbReference type="Proteomes" id="UP000799092"/>
    </source>
</evidence>
<proteinExistence type="predicted"/>
<keyword evidence="3" id="KW-1185">Reference proteome</keyword>
<gene>
    <name evidence="2" type="ORF">GH741_01105</name>
</gene>
<feature type="transmembrane region" description="Helical" evidence="1">
    <location>
        <begin position="112"/>
        <end position="135"/>
    </location>
</feature>
<keyword evidence="1" id="KW-0812">Transmembrane</keyword>
<dbReference type="EMBL" id="WJNG01000001">
    <property type="protein sequence ID" value="MRH41268.1"/>
    <property type="molecule type" value="Genomic_DNA"/>
</dbReference>
<dbReference type="RefSeq" id="WP_153734929.1">
    <property type="nucleotide sequence ID" value="NZ_WJNG01000001.1"/>
</dbReference>
<protein>
    <submittedName>
        <fullName evidence="2">Uncharacterized protein</fullName>
    </submittedName>
</protein>
<accession>A0A6A8D6Q8</accession>
<dbReference type="AlphaFoldDB" id="A0A6A8D6Q8"/>
<comment type="caution">
    <text evidence="2">The sequence shown here is derived from an EMBL/GenBank/DDBJ whole genome shotgun (WGS) entry which is preliminary data.</text>
</comment>
<keyword evidence="1" id="KW-0472">Membrane</keyword>
<reference evidence="2" key="1">
    <citation type="submission" date="2019-11" db="EMBL/GenBank/DDBJ databases">
        <authorList>
            <person name="Li J."/>
        </authorList>
    </citation>
    <scope>NUCLEOTIDE SEQUENCE</scope>
    <source>
        <strain evidence="2">B6B</strain>
    </source>
</reference>
<dbReference type="Proteomes" id="UP000799092">
    <property type="component" value="Unassembled WGS sequence"/>
</dbReference>
<evidence type="ECO:0000313" key="2">
    <source>
        <dbReference type="EMBL" id="MRH41268.1"/>
    </source>
</evidence>